<dbReference type="EMBL" id="UYWY01028453">
    <property type="protein sequence ID" value="VDM51483.1"/>
    <property type="molecule type" value="Genomic_DNA"/>
</dbReference>
<reference evidence="1 2" key="2">
    <citation type="submission" date="2018-11" db="EMBL/GenBank/DDBJ databases">
        <authorList>
            <consortium name="Pathogen Informatics"/>
        </authorList>
    </citation>
    <scope>NUCLEOTIDE SEQUENCE [LARGE SCALE GENOMIC DNA]</scope>
</reference>
<proteinExistence type="predicted"/>
<accession>A0A183VHE2</accession>
<keyword evidence="2" id="KW-1185">Reference proteome</keyword>
<sequence length="70" mass="7519">MGCGTAVRYDGYLRVCSISRREPINGEIHHGVTGAGGGTPALKKWSQYQVSVSCHDEYSPPKKIADPTAL</sequence>
<reference evidence="3" key="1">
    <citation type="submission" date="2016-06" db="UniProtKB">
        <authorList>
            <consortium name="WormBaseParasite"/>
        </authorList>
    </citation>
    <scope>IDENTIFICATION</scope>
</reference>
<evidence type="ECO:0000313" key="3">
    <source>
        <dbReference type="WBParaSite" id="TCNE_0002016601-mRNA-1"/>
    </source>
</evidence>
<name>A0A183VHE2_TOXCA</name>
<dbReference type="WBParaSite" id="TCNE_0002016601-mRNA-1">
    <property type="protein sequence ID" value="TCNE_0002016601-mRNA-1"/>
    <property type="gene ID" value="TCNE_0002016601"/>
</dbReference>
<evidence type="ECO:0000313" key="2">
    <source>
        <dbReference type="Proteomes" id="UP000050794"/>
    </source>
</evidence>
<protein>
    <submittedName>
        <fullName evidence="3">DUF968 domain-containing protein</fullName>
    </submittedName>
</protein>
<evidence type="ECO:0000313" key="1">
    <source>
        <dbReference type="EMBL" id="VDM51483.1"/>
    </source>
</evidence>
<organism evidence="2 3">
    <name type="scientific">Toxocara canis</name>
    <name type="common">Canine roundworm</name>
    <dbReference type="NCBI Taxonomy" id="6265"/>
    <lineage>
        <taxon>Eukaryota</taxon>
        <taxon>Metazoa</taxon>
        <taxon>Ecdysozoa</taxon>
        <taxon>Nematoda</taxon>
        <taxon>Chromadorea</taxon>
        <taxon>Rhabditida</taxon>
        <taxon>Spirurina</taxon>
        <taxon>Ascaridomorpha</taxon>
        <taxon>Ascaridoidea</taxon>
        <taxon>Toxocaridae</taxon>
        <taxon>Toxocara</taxon>
    </lineage>
</organism>
<dbReference type="Proteomes" id="UP000050794">
    <property type="component" value="Unassembled WGS sequence"/>
</dbReference>
<gene>
    <name evidence="1" type="ORF">TCNE_LOCUS20162</name>
</gene>
<dbReference type="AlphaFoldDB" id="A0A183VHE2"/>